<dbReference type="CDD" id="cd04301">
    <property type="entry name" value="NAT_SF"/>
    <property type="match status" value="1"/>
</dbReference>
<accession>A0AAX2EEB0</accession>
<evidence type="ECO:0000313" key="3">
    <source>
        <dbReference type="EMBL" id="AIF65945.1"/>
    </source>
</evidence>
<evidence type="ECO:0000313" key="5">
    <source>
        <dbReference type="Proteomes" id="UP000027980"/>
    </source>
</evidence>
<evidence type="ECO:0000313" key="6">
    <source>
        <dbReference type="Proteomes" id="UP000199735"/>
    </source>
</evidence>
<dbReference type="AlphaFoldDB" id="A0A075LGY9"/>
<evidence type="ECO:0000259" key="2">
    <source>
        <dbReference type="PROSITE" id="PS51186"/>
    </source>
</evidence>
<dbReference type="Pfam" id="PF00583">
    <property type="entry name" value="Acetyltransf_1"/>
    <property type="match status" value="1"/>
</dbReference>
<accession>A0A075LGY9</accession>
<dbReference type="PROSITE" id="PS51186">
    <property type="entry name" value="GNAT"/>
    <property type="match status" value="1"/>
</dbReference>
<name>A0A075LGY9_9BACI</name>
<reference evidence="4 6" key="2">
    <citation type="submission" date="2016-10" db="EMBL/GenBank/DDBJ databases">
        <authorList>
            <person name="Varghese N."/>
            <person name="Submissions S."/>
        </authorList>
    </citation>
    <scope>NUCLEOTIDE SEQUENCE [LARGE SCALE GENOMIC DNA]</scope>
    <source>
        <strain evidence="4 6">DSM 21619</strain>
    </source>
</reference>
<dbReference type="PANTHER" id="PTHR13947:SF37">
    <property type="entry name" value="LD18367P"/>
    <property type="match status" value="1"/>
</dbReference>
<dbReference type="SUPFAM" id="SSF55729">
    <property type="entry name" value="Acyl-CoA N-acyltransferases (Nat)"/>
    <property type="match status" value="1"/>
</dbReference>
<keyword evidence="1 3" id="KW-0808">Transferase</keyword>
<feature type="domain" description="N-acetyltransferase" evidence="2">
    <location>
        <begin position="1"/>
        <end position="156"/>
    </location>
</feature>
<dbReference type="InterPro" id="IPR000182">
    <property type="entry name" value="GNAT_dom"/>
</dbReference>
<gene>
    <name evidence="3" type="ORF">GZ22_04400</name>
    <name evidence="4" type="ORF">SAMN04489762_1463</name>
</gene>
<dbReference type="OrthoDB" id="5419426at2"/>
<protein>
    <submittedName>
        <fullName evidence="3 4">Acetyltransferase</fullName>
    </submittedName>
</protein>
<dbReference type="Proteomes" id="UP000027980">
    <property type="component" value="Chromosome"/>
</dbReference>
<sequence length="156" mass="17908">MRIREIEEKDNQPVEQLIRTCLKEFGADKPGTAWSDPELGRFYYLYQQPGSKYWVVEEEGTIVAGCGIGPVEGHPEVCELQKMYAAKNTRGTGVAQDLLQTALNFAGRHYNRCYLETLSNMSAANRFYLKQGFQRLDKPLSETEHYACDVWYIKDL</sequence>
<dbReference type="GO" id="GO:0008080">
    <property type="term" value="F:N-acetyltransferase activity"/>
    <property type="evidence" value="ECO:0007669"/>
    <property type="project" value="InterPro"/>
</dbReference>
<proteinExistence type="predicted"/>
<dbReference type="RefSeq" id="WP_038559038.1">
    <property type="nucleotide sequence ID" value="NZ_CP008876.1"/>
</dbReference>
<reference evidence="3 5" key="1">
    <citation type="submission" date="2014-07" db="EMBL/GenBank/DDBJ databases">
        <title>Complete genome sequence of a moderately halophilic bacterium Terribacillus aidingensis MP602, isolated from Cryptomeria fortunei in Tianmu mountain in China.</title>
        <authorList>
            <person name="Wang Y."/>
            <person name="Lu P."/>
            <person name="Zhang L."/>
        </authorList>
    </citation>
    <scope>NUCLEOTIDE SEQUENCE [LARGE SCALE GENOMIC DNA]</scope>
    <source>
        <strain evidence="3 5">MP602</strain>
    </source>
</reference>
<dbReference type="GeneID" id="34221759"/>
<dbReference type="KEGG" id="tap:GZ22_04400"/>
<dbReference type="InterPro" id="IPR016181">
    <property type="entry name" value="Acyl_CoA_acyltransferase"/>
</dbReference>
<evidence type="ECO:0000313" key="4">
    <source>
        <dbReference type="EMBL" id="SEM94118.1"/>
    </source>
</evidence>
<dbReference type="Gene3D" id="3.40.630.30">
    <property type="match status" value="1"/>
</dbReference>
<organism evidence="3 5">
    <name type="scientific">Terribacillus saccharophilus</name>
    <dbReference type="NCBI Taxonomy" id="361277"/>
    <lineage>
        <taxon>Bacteria</taxon>
        <taxon>Bacillati</taxon>
        <taxon>Bacillota</taxon>
        <taxon>Bacilli</taxon>
        <taxon>Bacillales</taxon>
        <taxon>Bacillaceae</taxon>
        <taxon>Terribacillus</taxon>
    </lineage>
</organism>
<dbReference type="EMBL" id="FOCD01000001">
    <property type="protein sequence ID" value="SEM94118.1"/>
    <property type="molecule type" value="Genomic_DNA"/>
</dbReference>
<dbReference type="Proteomes" id="UP000199735">
    <property type="component" value="Unassembled WGS sequence"/>
</dbReference>
<dbReference type="HOGENOM" id="CLU_013985_11_2_9"/>
<dbReference type="EMBL" id="CP008876">
    <property type="protein sequence ID" value="AIF65945.1"/>
    <property type="molecule type" value="Genomic_DNA"/>
</dbReference>
<evidence type="ECO:0000256" key="1">
    <source>
        <dbReference type="ARBA" id="ARBA00022679"/>
    </source>
</evidence>
<dbReference type="PANTHER" id="PTHR13947">
    <property type="entry name" value="GNAT FAMILY N-ACETYLTRANSFERASE"/>
    <property type="match status" value="1"/>
</dbReference>
<dbReference type="InterPro" id="IPR050769">
    <property type="entry name" value="NAT_camello-type"/>
</dbReference>